<feature type="compositionally biased region" description="Basic and acidic residues" evidence="1">
    <location>
        <begin position="130"/>
        <end position="147"/>
    </location>
</feature>
<dbReference type="Proteomes" id="UP000617951">
    <property type="component" value="Unassembled WGS sequence"/>
</dbReference>
<sequence>MTDKRQMTQDIEAMRIGKPEEQGTLTIKYNGELLEIPMEEAVILAQKGMNYDRMLERLERLEKAPEMELLNTFAKKMGMEREALVRALIQESAMGGEQKAENEEIPAPDPAEGFIEERTEAGLENQQEPPAREMPEEQPEQTEKSELEDLQERLAAYLEKEKRLKLWAEFFRKHPEISGFDALDQEVKEAVAAGEAPEAAYVLFENRMLKEQLRELSGKGGARNPGRMQSDAKGDGLDTFQRAMMEALRG</sequence>
<evidence type="ECO:0000313" key="3">
    <source>
        <dbReference type="Proteomes" id="UP000617951"/>
    </source>
</evidence>
<accession>A0A926HVN1</accession>
<organism evidence="2 3">
    <name type="scientific">Guopingia tenuis</name>
    <dbReference type="NCBI Taxonomy" id="2763656"/>
    <lineage>
        <taxon>Bacteria</taxon>
        <taxon>Bacillati</taxon>
        <taxon>Bacillota</taxon>
        <taxon>Clostridia</taxon>
        <taxon>Christensenellales</taxon>
        <taxon>Christensenellaceae</taxon>
        <taxon>Guopingia</taxon>
    </lineage>
</organism>
<proteinExistence type="predicted"/>
<protein>
    <submittedName>
        <fullName evidence="2">Uncharacterized protein</fullName>
    </submittedName>
</protein>
<name>A0A926HVN1_9FIRM</name>
<feature type="region of interest" description="Disordered" evidence="1">
    <location>
        <begin position="216"/>
        <end position="238"/>
    </location>
</feature>
<keyword evidence="3" id="KW-1185">Reference proteome</keyword>
<gene>
    <name evidence="2" type="ORF">H8693_04175</name>
</gene>
<evidence type="ECO:0000313" key="2">
    <source>
        <dbReference type="EMBL" id="MBC8538129.1"/>
    </source>
</evidence>
<reference evidence="2" key="1">
    <citation type="submission" date="2020-08" db="EMBL/GenBank/DDBJ databases">
        <title>Genome public.</title>
        <authorList>
            <person name="Liu C."/>
            <person name="Sun Q."/>
        </authorList>
    </citation>
    <scope>NUCLEOTIDE SEQUENCE</scope>
    <source>
        <strain evidence="2">NSJ-63</strain>
    </source>
</reference>
<dbReference type="EMBL" id="JACRSS010000001">
    <property type="protein sequence ID" value="MBC8538129.1"/>
    <property type="molecule type" value="Genomic_DNA"/>
</dbReference>
<evidence type="ECO:0000256" key="1">
    <source>
        <dbReference type="SAM" id="MobiDB-lite"/>
    </source>
</evidence>
<feature type="region of interest" description="Disordered" evidence="1">
    <location>
        <begin position="123"/>
        <end position="147"/>
    </location>
</feature>
<dbReference type="RefSeq" id="WP_249279907.1">
    <property type="nucleotide sequence ID" value="NZ_JACRSS010000001.1"/>
</dbReference>
<comment type="caution">
    <text evidence="2">The sequence shown here is derived from an EMBL/GenBank/DDBJ whole genome shotgun (WGS) entry which is preliminary data.</text>
</comment>
<dbReference type="AlphaFoldDB" id="A0A926HVN1"/>